<dbReference type="InterPro" id="IPR013087">
    <property type="entry name" value="Znf_C2H2_type"/>
</dbReference>
<dbReference type="AlphaFoldDB" id="A0A183SNU6"/>
<reference evidence="6" key="1">
    <citation type="submission" date="2016-06" db="UniProtKB">
        <authorList>
            <consortium name="WormBaseParasite"/>
        </authorList>
    </citation>
    <scope>IDENTIFICATION</scope>
</reference>
<keyword evidence="1" id="KW-0479">Metal-binding</keyword>
<keyword evidence="1" id="KW-0863">Zinc-finger</keyword>
<feature type="domain" description="C2H2-type" evidence="3">
    <location>
        <begin position="44"/>
        <end position="71"/>
    </location>
</feature>
<sequence>MHDSGIHRNADNTDIPCTPSAPAILIAYATLTTTSDIPTAPPDFSCPHCSHNFNSCISLAGHLRIHRTEAGEPVPGAPTFSRHAHLHCSHCSSTFTHRMGLLGDMRLHDNLRTPTLWDQSKVWWYAQGRLRPRQPPAPSPACGLLDSVMAPGSGLYEVAALPRSTEREKLEVHCIEEYGKYCGGKLSGFRFSDGCRVCKCEKTSVLCKKGPCRFFARIDEDALDYCDGVLLRNAVAYKEFTRKAKAKKQKQQMEQGPKIDTSSLKFDIKYETKPRSKKEEQAINHEMIGVLQNHVEGALKQSMNAAAKKHSNEKRPNVAVAPSGPTGEADLVDTNDFRKMFGRLSRLPHHRSKSAGAATAQLPKLGSGGMGADVIRPPVSAESSSPLDTRVAVGLQKRVPVQHLEPQLTAAGLGRESIHPLDAVLPRQTLQQAPTHVQTAPKTVKSASGDKEAVKRHAVSSVPHIVLEKDLLPPPAPQLPSQLGGKGLAPRAVVPLPTNVVNRNPKPLQAPAFVPPPPPPPPPPPQRPPVIERPKLQQPVLGLKPQVPSMTGLPAPGKRGPDNLNLAAAPIPPTPPAAGHPVMPLPAAVVEPKVAPRTGRVEPAKENLDLAFLIDKLSIKNNPPKQEAHKKPNGGRLPASMPQLPPAPAPPAPAPLLGAKLPSQLKPDTVLEEYFLPQPVFEDWPPLQQPALSSRFLGNHESPMLEEDVVRQSVAHVQPTNLDRPQWQPFNEYVQEPKAVPAFHALPDSVPCDGPRRGPIPESELSVAYENSLPVGFRPTEWHEETWPEWQALHPSQHRQHSHFHRPAAQAVEILGEIDPFAGSSSHQKQGGHLRGDSTGKMSEKVKNLLALTKAAVELLVRANYTEAKLLQNATLETGHLNETADISAMNKMGGNGSDVRHTMEASQRRSALRQQVKQLTAIINKLQEIVPQVEEYAREEEKEEAEEEEEEEEQKKTNKDSMGEVNKLISATNIQAETSPTGVILMSPLGAVTGTDREQSDRERLLVKLEHCEAYSAKLLKALEEKKMLDSLDGVSNSASSKEHLISLLSALKPLL</sequence>
<feature type="compositionally biased region" description="Pro residues" evidence="2">
    <location>
        <begin position="643"/>
        <end position="654"/>
    </location>
</feature>
<dbReference type="WBParaSite" id="SSLN_0000608701-mRNA-1">
    <property type="protein sequence ID" value="SSLN_0000608701-mRNA-1"/>
    <property type="gene ID" value="SSLN_0000608701"/>
</dbReference>
<evidence type="ECO:0000313" key="5">
    <source>
        <dbReference type="Proteomes" id="UP000275846"/>
    </source>
</evidence>
<dbReference type="PROSITE" id="PS00028">
    <property type="entry name" value="ZINC_FINGER_C2H2_1"/>
    <property type="match status" value="1"/>
</dbReference>
<evidence type="ECO:0000256" key="1">
    <source>
        <dbReference type="PROSITE-ProRule" id="PRU00042"/>
    </source>
</evidence>
<dbReference type="PROSITE" id="PS50157">
    <property type="entry name" value="ZINC_FINGER_C2H2_2"/>
    <property type="match status" value="2"/>
</dbReference>
<proteinExistence type="predicted"/>
<evidence type="ECO:0000259" key="3">
    <source>
        <dbReference type="PROSITE" id="PS50157"/>
    </source>
</evidence>
<evidence type="ECO:0000256" key="2">
    <source>
        <dbReference type="SAM" id="MobiDB-lite"/>
    </source>
</evidence>
<evidence type="ECO:0000313" key="4">
    <source>
        <dbReference type="EMBL" id="VDL92279.1"/>
    </source>
</evidence>
<reference evidence="4 5" key="2">
    <citation type="submission" date="2018-11" db="EMBL/GenBank/DDBJ databases">
        <authorList>
            <consortium name="Pathogen Informatics"/>
        </authorList>
    </citation>
    <scope>NUCLEOTIDE SEQUENCE [LARGE SCALE GENOMIC DNA]</scope>
    <source>
        <strain evidence="4 5">NST_G2</strain>
    </source>
</reference>
<dbReference type="GO" id="GO:0008270">
    <property type="term" value="F:zinc ion binding"/>
    <property type="evidence" value="ECO:0007669"/>
    <property type="project" value="UniProtKB-KW"/>
</dbReference>
<feature type="region of interest" description="Disordered" evidence="2">
    <location>
        <begin position="309"/>
        <end position="332"/>
    </location>
</feature>
<dbReference type="OrthoDB" id="6264643at2759"/>
<dbReference type="SMART" id="SM00355">
    <property type="entry name" value="ZnF_C2H2"/>
    <property type="match status" value="2"/>
</dbReference>
<feature type="region of interest" description="Disordered" evidence="2">
    <location>
        <begin position="500"/>
        <end position="579"/>
    </location>
</feature>
<feature type="region of interest" description="Disordered" evidence="2">
    <location>
        <begin position="432"/>
        <end position="455"/>
    </location>
</feature>
<name>A0A183SNU6_SCHSO</name>
<dbReference type="Proteomes" id="UP000275846">
    <property type="component" value="Unassembled WGS sequence"/>
</dbReference>
<feature type="compositionally biased region" description="Pro residues" evidence="2">
    <location>
        <begin position="513"/>
        <end position="528"/>
    </location>
</feature>
<feature type="region of interest" description="Disordered" evidence="2">
    <location>
        <begin position="936"/>
        <end position="961"/>
    </location>
</feature>
<organism evidence="6">
    <name type="scientific">Schistocephalus solidus</name>
    <name type="common">Tapeworm</name>
    <dbReference type="NCBI Taxonomy" id="70667"/>
    <lineage>
        <taxon>Eukaryota</taxon>
        <taxon>Metazoa</taxon>
        <taxon>Spiralia</taxon>
        <taxon>Lophotrochozoa</taxon>
        <taxon>Platyhelminthes</taxon>
        <taxon>Cestoda</taxon>
        <taxon>Eucestoda</taxon>
        <taxon>Diphyllobothriidea</taxon>
        <taxon>Diphyllobothriidae</taxon>
        <taxon>Schistocephalus</taxon>
    </lineage>
</organism>
<feature type="region of interest" description="Disordered" evidence="2">
    <location>
        <begin position="619"/>
        <end position="657"/>
    </location>
</feature>
<dbReference type="Gene3D" id="3.30.160.60">
    <property type="entry name" value="Classic Zinc Finger"/>
    <property type="match status" value="1"/>
</dbReference>
<gene>
    <name evidence="4" type="ORF">SSLN_LOCUS5894</name>
</gene>
<feature type="domain" description="C2H2-type" evidence="3">
    <location>
        <begin position="86"/>
        <end position="113"/>
    </location>
</feature>
<protein>
    <submittedName>
        <fullName evidence="6">C2H2-type domain-containing protein</fullName>
    </submittedName>
</protein>
<feature type="compositionally biased region" description="Acidic residues" evidence="2">
    <location>
        <begin position="942"/>
        <end position="953"/>
    </location>
</feature>
<feature type="compositionally biased region" description="Polar residues" evidence="2">
    <location>
        <begin position="432"/>
        <end position="441"/>
    </location>
</feature>
<feature type="region of interest" description="Disordered" evidence="2">
    <location>
        <begin position="349"/>
        <end position="386"/>
    </location>
</feature>
<accession>A0A183SNU6</accession>
<keyword evidence="1" id="KW-0862">Zinc</keyword>
<evidence type="ECO:0000313" key="6">
    <source>
        <dbReference type="WBParaSite" id="SSLN_0000608701-mRNA-1"/>
    </source>
</evidence>
<keyword evidence="5" id="KW-1185">Reference proteome</keyword>
<dbReference type="EMBL" id="UYSU01033452">
    <property type="protein sequence ID" value="VDL92279.1"/>
    <property type="molecule type" value="Genomic_DNA"/>
</dbReference>